<proteinExistence type="inferred from homology"/>
<evidence type="ECO:0000256" key="4">
    <source>
        <dbReference type="ARBA" id="ARBA00022525"/>
    </source>
</evidence>
<dbReference type="PANTHER" id="PTHR11419">
    <property type="entry name" value="INTERFERON GAMMA"/>
    <property type="match status" value="1"/>
</dbReference>
<evidence type="ECO:0000313" key="8">
    <source>
        <dbReference type="Proteomes" id="UP001501940"/>
    </source>
</evidence>
<dbReference type="Gene3D" id="1.20.1250.10">
    <property type="match status" value="1"/>
</dbReference>
<evidence type="ECO:0000256" key="3">
    <source>
        <dbReference type="ARBA" id="ARBA00022514"/>
    </source>
</evidence>
<dbReference type="Proteomes" id="UP001501940">
    <property type="component" value="Chromosome 21"/>
</dbReference>
<dbReference type="GeneID" id="118471831"/>
<dbReference type="GO" id="GO:0006955">
    <property type="term" value="P:immune response"/>
    <property type="evidence" value="ECO:0007669"/>
    <property type="project" value="InterPro"/>
</dbReference>
<dbReference type="OMA" id="INTSCQR"/>
<dbReference type="InterPro" id="IPR002069">
    <property type="entry name" value="Interferon_gamma"/>
</dbReference>
<name>A0A3Q1AKE7_AMPOC</name>
<dbReference type="Ensembl" id="ENSAOCT00000012860.2">
    <property type="protein sequence ID" value="ENSAOCP00000001650.1"/>
    <property type="gene ID" value="ENSAOCG00000004693.2"/>
</dbReference>
<dbReference type="PANTHER" id="PTHR11419:SF0">
    <property type="entry name" value="INTERFERON GAMMA"/>
    <property type="match status" value="1"/>
</dbReference>
<keyword evidence="3" id="KW-0202">Cytokine</keyword>
<dbReference type="OrthoDB" id="8957647at2759"/>
<feature type="chain" id="PRO_5018576189" evidence="6">
    <location>
        <begin position="22"/>
        <end position="188"/>
    </location>
</feature>
<dbReference type="GO" id="GO:0005125">
    <property type="term" value="F:cytokine activity"/>
    <property type="evidence" value="ECO:0007669"/>
    <property type="project" value="UniProtKB-KW"/>
</dbReference>
<keyword evidence="6" id="KW-0732">Signal</keyword>
<keyword evidence="8" id="KW-1185">Reference proteome</keyword>
<dbReference type="GO" id="GO:0005133">
    <property type="term" value="F:type II interferon receptor binding"/>
    <property type="evidence" value="ECO:0007669"/>
    <property type="project" value="InterPro"/>
</dbReference>
<dbReference type="GeneTree" id="ENSGT00940000176985"/>
<accession>A0A3Q1AKE7</accession>
<sequence>MFSFAGSVCLLVLMGVVLASAGPVQYISDEVKRTQELIAGELGLTKASIGSNPLFSSVMRSINTSCQRGENLQLMNATLDVYTRIFSSILQNQQQQHRGAGTGTGTRASALLDQLPDGRRSEVEEALMKLQQKMENLKNHMNPRNHNRDDVLNKLNKIRVDDPTVQKKALAEFTEVFQTASVIGSRMC</sequence>
<comment type="subcellular location">
    <subcellularLocation>
        <location evidence="1">Secreted</location>
    </subcellularLocation>
</comment>
<protein>
    <submittedName>
        <fullName evidence="7">Uncharacterized protein</fullName>
    </submittedName>
</protein>
<dbReference type="AlphaFoldDB" id="A0A3Q1AKE7"/>
<dbReference type="KEGG" id="aoce:118471831"/>
<dbReference type="SUPFAM" id="SSF47266">
    <property type="entry name" value="4-helical cytokines"/>
    <property type="match status" value="1"/>
</dbReference>
<dbReference type="RefSeq" id="XP_035814448.1">
    <property type="nucleotide sequence ID" value="XM_035958555.2"/>
</dbReference>
<evidence type="ECO:0000313" key="7">
    <source>
        <dbReference type="Ensembl" id="ENSAOCP00000001650.1"/>
    </source>
</evidence>
<reference evidence="7" key="3">
    <citation type="submission" date="2025-09" db="UniProtKB">
        <authorList>
            <consortium name="Ensembl"/>
        </authorList>
    </citation>
    <scope>IDENTIFICATION</scope>
</reference>
<dbReference type="CTD" id="405790"/>
<dbReference type="GO" id="GO:0005615">
    <property type="term" value="C:extracellular space"/>
    <property type="evidence" value="ECO:0007669"/>
    <property type="project" value="UniProtKB-KW"/>
</dbReference>
<organism evidence="7 8">
    <name type="scientific">Amphiprion ocellaris</name>
    <name type="common">Clown anemonefish</name>
    <dbReference type="NCBI Taxonomy" id="80972"/>
    <lineage>
        <taxon>Eukaryota</taxon>
        <taxon>Metazoa</taxon>
        <taxon>Chordata</taxon>
        <taxon>Craniata</taxon>
        <taxon>Vertebrata</taxon>
        <taxon>Euteleostomi</taxon>
        <taxon>Actinopterygii</taxon>
        <taxon>Neopterygii</taxon>
        <taxon>Teleostei</taxon>
        <taxon>Neoteleostei</taxon>
        <taxon>Acanthomorphata</taxon>
        <taxon>Ovalentaria</taxon>
        <taxon>Pomacentridae</taxon>
        <taxon>Amphiprion</taxon>
    </lineage>
</organism>
<evidence type="ECO:0000256" key="1">
    <source>
        <dbReference type="ARBA" id="ARBA00004613"/>
    </source>
</evidence>
<evidence type="ECO:0000256" key="2">
    <source>
        <dbReference type="ARBA" id="ARBA00007566"/>
    </source>
</evidence>
<reference evidence="7" key="2">
    <citation type="submission" date="2025-08" db="UniProtKB">
        <authorList>
            <consortium name="Ensembl"/>
        </authorList>
    </citation>
    <scope>IDENTIFICATION</scope>
</reference>
<evidence type="ECO:0000256" key="5">
    <source>
        <dbReference type="ARBA" id="ARBA00023180"/>
    </source>
</evidence>
<keyword evidence="5" id="KW-0325">Glycoprotein</keyword>
<dbReference type="InterPro" id="IPR009079">
    <property type="entry name" value="4_helix_cytokine-like_core"/>
</dbReference>
<evidence type="ECO:0000256" key="6">
    <source>
        <dbReference type="SAM" id="SignalP"/>
    </source>
</evidence>
<feature type="signal peptide" evidence="6">
    <location>
        <begin position="1"/>
        <end position="21"/>
    </location>
</feature>
<keyword evidence="4" id="KW-0964">Secreted</keyword>
<dbReference type="STRING" id="80972.ENSAOCP00000001650"/>
<dbReference type="Pfam" id="PF00714">
    <property type="entry name" value="IFN-gamma"/>
    <property type="match status" value="1"/>
</dbReference>
<comment type="similarity">
    <text evidence="2">Belongs to the type II (or gamma) interferon family.</text>
</comment>
<reference evidence="7 8" key="1">
    <citation type="submission" date="2022-01" db="EMBL/GenBank/DDBJ databases">
        <title>A chromosome-scale genome assembly of the false clownfish, Amphiprion ocellaris.</title>
        <authorList>
            <person name="Ryu T."/>
        </authorList>
    </citation>
    <scope>NUCLEOTIDE SEQUENCE [LARGE SCALE GENOMIC DNA]</scope>
</reference>